<dbReference type="PANTHER" id="PTHR11487">
    <property type="entry name" value="THIOESTERASE"/>
    <property type="match status" value="1"/>
</dbReference>
<feature type="domain" description="Thioesterase TesA-like" evidence="3">
    <location>
        <begin position="28"/>
        <end position="249"/>
    </location>
</feature>
<dbReference type="Pfam" id="PF00975">
    <property type="entry name" value="Thioesterase"/>
    <property type="match status" value="1"/>
</dbReference>
<evidence type="ECO:0000259" key="3">
    <source>
        <dbReference type="SMART" id="SM00824"/>
    </source>
</evidence>
<name>A0ABW2DXN9_9ACTN</name>
<dbReference type="InterPro" id="IPR029058">
    <property type="entry name" value="AB_hydrolase_fold"/>
</dbReference>
<evidence type="ECO:0000256" key="1">
    <source>
        <dbReference type="ARBA" id="ARBA00007169"/>
    </source>
</evidence>
<accession>A0ABW2DXN9</accession>
<dbReference type="InterPro" id="IPR012223">
    <property type="entry name" value="TEII"/>
</dbReference>
<evidence type="ECO:0000313" key="4">
    <source>
        <dbReference type="EMBL" id="MFC7011262.1"/>
    </source>
</evidence>
<dbReference type="RefSeq" id="WP_189879716.1">
    <property type="nucleotide sequence ID" value="NZ_BMWA01000035.1"/>
</dbReference>
<dbReference type="PANTHER" id="PTHR11487:SF0">
    <property type="entry name" value="S-ACYL FATTY ACID SYNTHASE THIOESTERASE, MEDIUM CHAIN"/>
    <property type="match status" value="1"/>
</dbReference>
<evidence type="ECO:0000313" key="5">
    <source>
        <dbReference type="Proteomes" id="UP001596409"/>
    </source>
</evidence>
<dbReference type="Proteomes" id="UP001596409">
    <property type="component" value="Unassembled WGS sequence"/>
</dbReference>
<dbReference type="Gene3D" id="3.40.50.1820">
    <property type="entry name" value="alpha/beta hydrolase"/>
    <property type="match status" value="1"/>
</dbReference>
<comment type="caution">
    <text evidence="4">The sequence shown here is derived from an EMBL/GenBank/DDBJ whole genome shotgun (WGS) entry which is preliminary data.</text>
</comment>
<evidence type="ECO:0000256" key="2">
    <source>
        <dbReference type="ARBA" id="ARBA00022801"/>
    </source>
</evidence>
<protein>
    <submittedName>
        <fullName evidence="4">Thioesterase II family protein</fullName>
    </submittedName>
</protein>
<reference evidence="5" key="1">
    <citation type="journal article" date="2019" name="Int. J. Syst. Evol. Microbiol.">
        <title>The Global Catalogue of Microorganisms (GCM) 10K type strain sequencing project: providing services to taxonomists for standard genome sequencing and annotation.</title>
        <authorList>
            <consortium name="The Broad Institute Genomics Platform"/>
            <consortium name="The Broad Institute Genome Sequencing Center for Infectious Disease"/>
            <person name="Wu L."/>
            <person name="Ma J."/>
        </authorList>
    </citation>
    <scope>NUCLEOTIDE SEQUENCE [LARGE SCALE GENOMIC DNA]</scope>
    <source>
        <strain evidence="5">JCM 4855</strain>
    </source>
</reference>
<dbReference type="EMBL" id="JBHSYM010000010">
    <property type="protein sequence ID" value="MFC7011262.1"/>
    <property type="molecule type" value="Genomic_DNA"/>
</dbReference>
<proteinExistence type="inferred from homology"/>
<keyword evidence="5" id="KW-1185">Reference proteome</keyword>
<dbReference type="SUPFAM" id="SSF53474">
    <property type="entry name" value="alpha/beta-Hydrolases"/>
    <property type="match status" value="1"/>
</dbReference>
<dbReference type="InterPro" id="IPR020802">
    <property type="entry name" value="TesA-like"/>
</dbReference>
<gene>
    <name evidence="4" type="ORF">ACFQMH_05945</name>
</gene>
<sequence length="258" mass="27699">MTVRAAETTTSAWIRRFHPAPAAAARLVCFPHAGGAASFYFPVSRALSPDVEVLALQYPGRQDRRTEPCVEDLGTLADLITRELGTWCDKPLALFGHSMGATLAFEVARRLERDGVRPCALFASGRRAPSIHRDDRVHLSSDAELLAGMVRLGGTSAQLLEDPELVGAVLPATRADYKALETYRYAPGPALHCPLTVLTGDADDQVNLDEAAAWAEHSEGEFDLEVFPGGHFYLAAQAAAVIAAVRGRLATEVPGLAR</sequence>
<dbReference type="InterPro" id="IPR001031">
    <property type="entry name" value="Thioesterase"/>
</dbReference>
<dbReference type="SMART" id="SM00824">
    <property type="entry name" value="PKS_TE"/>
    <property type="match status" value="1"/>
</dbReference>
<comment type="similarity">
    <text evidence="1">Belongs to the thioesterase family.</text>
</comment>
<keyword evidence="2" id="KW-0378">Hydrolase</keyword>
<organism evidence="4 5">
    <name type="scientific">Streptomyces viridiviolaceus</name>
    <dbReference type="NCBI Taxonomy" id="68282"/>
    <lineage>
        <taxon>Bacteria</taxon>
        <taxon>Bacillati</taxon>
        <taxon>Actinomycetota</taxon>
        <taxon>Actinomycetes</taxon>
        <taxon>Kitasatosporales</taxon>
        <taxon>Streptomycetaceae</taxon>
        <taxon>Streptomyces</taxon>
    </lineage>
</organism>